<keyword evidence="1" id="KW-0479">Metal-binding</keyword>
<evidence type="ECO:0000313" key="4">
    <source>
        <dbReference type="Proteomes" id="UP000194137"/>
    </source>
</evidence>
<dbReference type="PANTHER" id="PTHR38439:SF3">
    <property type="entry name" value="COPPER-RESISTANT CUPROPROTEIN COPI"/>
    <property type="match status" value="1"/>
</dbReference>
<dbReference type="Pfam" id="PF00127">
    <property type="entry name" value="Copper-bind"/>
    <property type="match status" value="1"/>
</dbReference>
<dbReference type="CDD" id="cd04211">
    <property type="entry name" value="Cupredoxin_like_2"/>
    <property type="match status" value="1"/>
</dbReference>
<evidence type="ECO:0000256" key="2">
    <source>
        <dbReference type="ARBA" id="ARBA00023008"/>
    </source>
</evidence>
<accession>A0A1W6ZKW7</accession>
<dbReference type="InterPro" id="IPR000923">
    <property type="entry name" value="BlueCu_1"/>
</dbReference>
<dbReference type="KEGG" id="psin:CAK95_02400"/>
<sequence>MKFMTTPLMFGIVSLLLVSGPAVADPGHAHAEFSAGEPGNPKRTSRTIMVTMREGDGKMLFAPSRLEIPRGEQVRFVLTNNGELEHEFVLATTEENIKHAEEMKKNPDMEHDDPNARRVMPKKKGEIIWRFTKAGTFEYGCLIPGHREAGMTGTIVVK</sequence>
<keyword evidence="2" id="KW-0186">Copper</keyword>
<dbReference type="PANTHER" id="PTHR38439">
    <property type="entry name" value="AURACYANIN-B"/>
    <property type="match status" value="1"/>
</dbReference>
<organism evidence="3 4">
    <name type="scientific">Pseudorhodoplanes sinuspersici</name>
    <dbReference type="NCBI Taxonomy" id="1235591"/>
    <lineage>
        <taxon>Bacteria</taxon>
        <taxon>Pseudomonadati</taxon>
        <taxon>Pseudomonadota</taxon>
        <taxon>Alphaproteobacteria</taxon>
        <taxon>Hyphomicrobiales</taxon>
        <taxon>Pseudorhodoplanes</taxon>
    </lineage>
</organism>
<dbReference type="EMBL" id="CP021112">
    <property type="protein sequence ID" value="ARP98058.1"/>
    <property type="molecule type" value="Genomic_DNA"/>
</dbReference>
<keyword evidence="4" id="KW-1185">Reference proteome</keyword>
<dbReference type="SUPFAM" id="SSF49503">
    <property type="entry name" value="Cupredoxins"/>
    <property type="match status" value="1"/>
</dbReference>
<dbReference type="STRING" id="1235591.CAK95_02400"/>
<dbReference type="AlphaFoldDB" id="A0A1W6ZKW7"/>
<reference evidence="3 4" key="1">
    <citation type="submission" date="2017-05" db="EMBL/GenBank/DDBJ databases">
        <title>Full genome sequence of Pseudorhodoplanes sinuspersici.</title>
        <authorList>
            <person name="Dastgheib S.M.M."/>
            <person name="Shavandi M."/>
            <person name="Tirandaz H."/>
        </authorList>
    </citation>
    <scope>NUCLEOTIDE SEQUENCE [LARGE SCALE GENOMIC DNA]</scope>
    <source>
        <strain evidence="3 4">RIPI110</strain>
    </source>
</reference>
<gene>
    <name evidence="3" type="ORF">CAK95_02400</name>
</gene>
<dbReference type="OrthoDB" id="9816061at2"/>
<protein>
    <submittedName>
        <fullName evidence="3">Copper resistance protein</fullName>
    </submittedName>
</protein>
<evidence type="ECO:0000256" key="1">
    <source>
        <dbReference type="ARBA" id="ARBA00022723"/>
    </source>
</evidence>
<dbReference type="Proteomes" id="UP000194137">
    <property type="component" value="Chromosome"/>
</dbReference>
<dbReference type="InterPro" id="IPR050845">
    <property type="entry name" value="Cu-binding_ET"/>
</dbReference>
<dbReference type="GO" id="GO:0009055">
    <property type="term" value="F:electron transfer activity"/>
    <property type="evidence" value="ECO:0007669"/>
    <property type="project" value="InterPro"/>
</dbReference>
<dbReference type="PROSITE" id="PS00079">
    <property type="entry name" value="MULTICOPPER_OXIDASE1"/>
    <property type="match status" value="1"/>
</dbReference>
<proteinExistence type="predicted"/>
<dbReference type="Gene3D" id="2.60.40.420">
    <property type="entry name" value="Cupredoxins - blue copper proteins"/>
    <property type="match status" value="1"/>
</dbReference>
<dbReference type="InterPro" id="IPR033138">
    <property type="entry name" value="Cu_oxidase_CS"/>
</dbReference>
<name>A0A1W6ZKW7_9HYPH</name>
<dbReference type="InterPro" id="IPR008972">
    <property type="entry name" value="Cupredoxin"/>
</dbReference>
<dbReference type="GO" id="GO:0005507">
    <property type="term" value="F:copper ion binding"/>
    <property type="evidence" value="ECO:0007669"/>
    <property type="project" value="InterPro"/>
</dbReference>
<evidence type="ECO:0000313" key="3">
    <source>
        <dbReference type="EMBL" id="ARP98058.1"/>
    </source>
</evidence>